<dbReference type="EMBL" id="JALPRF010000003">
    <property type="protein sequence ID" value="MCK8494310.1"/>
    <property type="molecule type" value="Genomic_DNA"/>
</dbReference>
<dbReference type="RefSeq" id="WP_248478860.1">
    <property type="nucleotide sequence ID" value="NZ_JALPRF010000003.1"/>
</dbReference>
<feature type="chain" id="PRO_5047371155" description="DUF4595 domain-containing protein" evidence="1">
    <location>
        <begin position="23"/>
        <end position="272"/>
    </location>
</feature>
<evidence type="ECO:0000313" key="3">
    <source>
        <dbReference type="Proteomes" id="UP001202180"/>
    </source>
</evidence>
<keyword evidence="1" id="KW-0732">Signal</keyword>
<accession>A0ABT0HQ63</accession>
<protein>
    <recommendedName>
        <fullName evidence="4">DUF4595 domain-containing protein</fullName>
    </recommendedName>
</protein>
<reference evidence="2 3" key="1">
    <citation type="submission" date="2022-04" db="EMBL/GenBank/DDBJ databases">
        <title>Spirosoma sp. strain RP8 genome sequencing and assembly.</title>
        <authorList>
            <person name="Jung Y."/>
        </authorList>
    </citation>
    <scope>NUCLEOTIDE SEQUENCE [LARGE SCALE GENOMIC DNA]</scope>
    <source>
        <strain evidence="2 3">RP8</strain>
    </source>
</reference>
<evidence type="ECO:0008006" key="4">
    <source>
        <dbReference type="Google" id="ProtNLM"/>
    </source>
</evidence>
<gene>
    <name evidence="2" type="ORF">M0L20_20755</name>
</gene>
<feature type="signal peptide" evidence="1">
    <location>
        <begin position="1"/>
        <end position="22"/>
    </location>
</feature>
<dbReference type="PROSITE" id="PS51257">
    <property type="entry name" value="PROKAR_LIPOPROTEIN"/>
    <property type="match status" value="1"/>
</dbReference>
<name>A0ABT0HQ63_9BACT</name>
<evidence type="ECO:0000256" key="1">
    <source>
        <dbReference type="SAM" id="SignalP"/>
    </source>
</evidence>
<comment type="caution">
    <text evidence="2">The sequence shown here is derived from an EMBL/GenBank/DDBJ whole genome shotgun (WGS) entry which is preliminary data.</text>
</comment>
<evidence type="ECO:0000313" key="2">
    <source>
        <dbReference type="EMBL" id="MCK8494310.1"/>
    </source>
</evidence>
<keyword evidence="3" id="KW-1185">Reference proteome</keyword>
<sequence>MKTAIKAPVTLFVLFALLSACSSPQSDITPATSSQPASSVNAQTAAVAKPGLLIQTTEYYPSTTGGKTVMLNGKEIRLGGGLKNEYGYDTQKRLIQEKTTNATWWKQLSYEYTPDLVQRYLDSDRKDYLNTLLLNTSGFLKGNQEAGEYVYDSEGYLIRYTGNGQQDTYTIKNGNVVAKETVYNSGLVQKNTYEYDLTKPSIPFPLTFRGKQTQNLVTKQTMVSTTGNAAASEMTVFSFYYDFDQQGRAIREFIVSSIDPSSPSKVRELVYQ</sequence>
<proteinExistence type="predicted"/>
<organism evidence="2 3">
    <name type="scientific">Spirosoma liriopis</name>
    <dbReference type="NCBI Taxonomy" id="2937440"/>
    <lineage>
        <taxon>Bacteria</taxon>
        <taxon>Pseudomonadati</taxon>
        <taxon>Bacteroidota</taxon>
        <taxon>Cytophagia</taxon>
        <taxon>Cytophagales</taxon>
        <taxon>Cytophagaceae</taxon>
        <taxon>Spirosoma</taxon>
    </lineage>
</organism>
<dbReference type="Proteomes" id="UP001202180">
    <property type="component" value="Unassembled WGS sequence"/>
</dbReference>